<dbReference type="CDD" id="cd16413">
    <property type="entry name" value="DGQHR_domain"/>
    <property type="match status" value="1"/>
</dbReference>
<dbReference type="Pfam" id="PF14072">
    <property type="entry name" value="DndB"/>
    <property type="match status" value="1"/>
</dbReference>
<dbReference type="InterPro" id="IPR017601">
    <property type="entry name" value="DGQHR-contain_dom"/>
</dbReference>
<proteinExistence type="predicted"/>
<evidence type="ECO:0008006" key="3">
    <source>
        <dbReference type="Google" id="ProtNLM"/>
    </source>
</evidence>
<dbReference type="EMBL" id="FUUY01000001">
    <property type="protein sequence ID" value="SJX20811.1"/>
    <property type="molecule type" value="Genomic_DNA"/>
</dbReference>
<dbReference type="AlphaFoldDB" id="A0A1R7Q965"/>
<evidence type="ECO:0000313" key="1">
    <source>
        <dbReference type="EMBL" id="SJX20811.1"/>
    </source>
</evidence>
<reference evidence="1 2" key="1">
    <citation type="submission" date="2017-02" db="EMBL/GenBank/DDBJ databases">
        <authorList>
            <person name="Peterson S.W."/>
        </authorList>
    </citation>
    <scope>NUCLEOTIDE SEQUENCE [LARGE SCALE GENOMIC DNA]</scope>
    <source>
        <strain evidence="1">C6</strain>
    </source>
</reference>
<dbReference type="NCBIfam" id="TIGR03187">
    <property type="entry name" value="DGQHR"/>
    <property type="match status" value="1"/>
</dbReference>
<gene>
    <name evidence="1" type="ORF">ACNJC6_00408</name>
</gene>
<accession>A0A1R7Q965</accession>
<dbReference type="Proteomes" id="UP000196240">
    <property type="component" value="Unassembled WGS sequence"/>
</dbReference>
<sequence length="345" mass="38626">MKIPAIKFQQQDNSLYIFKIKASELYEIVAINQREDDKDTGYQRTLSISRAKAISKYITQKQRPIAPGLVVVFENSTFDEHESTITIPDQTNAGWVIDGQHRLRGAKLAADEGIDIELAVIAFLNLSESDQVEQFITINQEAKSVPASLYLDLKRQIPTLNAKTATEVAKEKTVDIADVLRKNPKSIFFEKIAVTSSPSKGQISLNNFVRKVHPHLVEGKGAFATYTSQEVAIILDNYYKGLSKYEPDFFKSADKNIFFKTLGFGALINALPTFFQWVAKEYNSTFTIETVEQGFLKIDHTDFNFTSWEKAGTGSDAEKRAGTDLINAIEDGFTHGGSESKIKLF</sequence>
<dbReference type="RefSeq" id="WP_087010868.1">
    <property type="nucleotide sequence ID" value="NZ_FUUY01000001.1"/>
</dbReference>
<name>A0A1R7Q965_ACIJO</name>
<organism evidence="1 2">
    <name type="scientific">Acinetobacter johnsonii</name>
    <dbReference type="NCBI Taxonomy" id="40214"/>
    <lineage>
        <taxon>Bacteria</taxon>
        <taxon>Pseudomonadati</taxon>
        <taxon>Pseudomonadota</taxon>
        <taxon>Gammaproteobacteria</taxon>
        <taxon>Moraxellales</taxon>
        <taxon>Moraxellaceae</taxon>
        <taxon>Acinetobacter</taxon>
    </lineage>
</organism>
<evidence type="ECO:0000313" key="2">
    <source>
        <dbReference type="Proteomes" id="UP000196240"/>
    </source>
</evidence>
<dbReference type="InterPro" id="IPR017642">
    <property type="entry name" value="DNA_S_mod_DndB"/>
</dbReference>
<protein>
    <recommendedName>
        <fullName evidence="3">DGQHR domain-containing protein</fullName>
    </recommendedName>
</protein>